<dbReference type="EnsemblMetazoa" id="PPA45151.1">
    <property type="protein sequence ID" value="PPA45151.1"/>
    <property type="gene ID" value="WBGene00283520"/>
</dbReference>
<evidence type="ECO:0000313" key="3">
    <source>
        <dbReference type="Proteomes" id="UP000005239"/>
    </source>
</evidence>
<proteinExistence type="predicted"/>
<dbReference type="AlphaFoldDB" id="A0A2A6BJH3"/>
<name>A0A2A6BJH3_PRIPA</name>
<reference evidence="3" key="1">
    <citation type="journal article" date="2008" name="Nat. Genet.">
        <title>The Pristionchus pacificus genome provides a unique perspective on nematode lifestyle and parasitism.</title>
        <authorList>
            <person name="Dieterich C."/>
            <person name="Clifton S.W."/>
            <person name="Schuster L.N."/>
            <person name="Chinwalla A."/>
            <person name="Delehaunty K."/>
            <person name="Dinkelacker I."/>
            <person name="Fulton L."/>
            <person name="Fulton R."/>
            <person name="Godfrey J."/>
            <person name="Minx P."/>
            <person name="Mitreva M."/>
            <person name="Roeseler W."/>
            <person name="Tian H."/>
            <person name="Witte H."/>
            <person name="Yang S.P."/>
            <person name="Wilson R.K."/>
            <person name="Sommer R.J."/>
        </authorList>
    </citation>
    <scope>NUCLEOTIDE SEQUENCE [LARGE SCALE GENOMIC DNA]</scope>
    <source>
        <strain evidence="3">PS312</strain>
    </source>
</reference>
<feature type="region of interest" description="Disordered" evidence="1">
    <location>
        <begin position="76"/>
        <end position="96"/>
    </location>
</feature>
<protein>
    <submittedName>
        <fullName evidence="2">Uncharacterized protein</fullName>
    </submittedName>
</protein>
<sequence length="96" mass="11058">MLDAYHEPRGRLCKVRLVVRYCTCPPSSRVIVPIMIPLQLANGRPTVYVSPRLSRRILQISMEVVVGQFLQEGSRLENEAREEKGSANMRKQSRKY</sequence>
<accession>A0A8R1V3B0</accession>
<reference evidence="2" key="2">
    <citation type="submission" date="2022-06" db="UniProtKB">
        <authorList>
            <consortium name="EnsemblMetazoa"/>
        </authorList>
    </citation>
    <scope>IDENTIFICATION</scope>
    <source>
        <strain evidence="2">PS312</strain>
    </source>
</reference>
<evidence type="ECO:0000256" key="1">
    <source>
        <dbReference type="SAM" id="MobiDB-lite"/>
    </source>
</evidence>
<feature type="compositionally biased region" description="Basic and acidic residues" evidence="1">
    <location>
        <begin position="76"/>
        <end position="85"/>
    </location>
</feature>
<dbReference type="Proteomes" id="UP000005239">
    <property type="component" value="Unassembled WGS sequence"/>
</dbReference>
<accession>A0A2A6BJH3</accession>
<organism evidence="2 3">
    <name type="scientific">Pristionchus pacificus</name>
    <name type="common">Parasitic nematode worm</name>
    <dbReference type="NCBI Taxonomy" id="54126"/>
    <lineage>
        <taxon>Eukaryota</taxon>
        <taxon>Metazoa</taxon>
        <taxon>Ecdysozoa</taxon>
        <taxon>Nematoda</taxon>
        <taxon>Chromadorea</taxon>
        <taxon>Rhabditida</taxon>
        <taxon>Rhabditina</taxon>
        <taxon>Diplogasteromorpha</taxon>
        <taxon>Diplogasteroidea</taxon>
        <taxon>Neodiplogasteridae</taxon>
        <taxon>Pristionchus</taxon>
    </lineage>
</organism>
<keyword evidence="3" id="KW-1185">Reference proteome</keyword>
<gene>
    <name evidence="2" type="primary">WBGene00283520</name>
</gene>
<evidence type="ECO:0000313" key="2">
    <source>
        <dbReference type="EnsemblMetazoa" id="PPA45151.1"/>
    </source>
</evidence>